<dbReference type="Gene3D" id="3.40.630.30">
    <property type="match status" value="1"/>
</dbReference>
<evidence type="ECO:0000256" key="1">
    <source>
        <dbReference type="ARBA" id="ARBA00022679"/>
    </source>
</evidence>
<organism evidence="4 5">
    <name type="scientific">Mycena metata</name>
    <dbReference type="NCBI Taxonomy" id="1033252"/>
    <lineage>
        <taxon>Eukaryota</taxon>
        <taxon>Fungi</taxon>
        <taxon>Dikarya</taxon>
        <taxon>Basidiomycota</taxon>
        <taxon>Agaricomycotina</taxon>
        <taxon>Agaricomycetes</taxon>
        <taxon>Agaricomycetidae</taxon>
        <taxon>Agaricales</taxon>
        <taxon>Marasmiineae</taxon>
        <taxon>Mycenaceae</taxon>
        <taxon>Mycena</taxon>
    </lineage>
</organism>
<dbReference type="SUPFAM" id="SSF55729">
    <property type="entry name" value="Acyl-CoA N-acyltransferases (Nat)"/>
    <property type="match status" value="1"/>
</dbReference>
<dbReference type="PROSITE" id="PS51186">
    <property type="entry name" value="GNAT"/>
    <property type="match status" value="1"/>
</dbReference>
<evidence type="ECO:0000259" key="3">
    <source>
        <dbReference type="PROSITE" id="PS51186"/>
    </source>
</evidence>
<dbReference type="AlphaFoldDB" id="A0AAD7HGZ4"/>
<dbReference type="EMBL" id="JARKIB010000246">
    <property type="protein sequence ID" value="KAJ7719943.1"/>
    <property type="molecule type" value="Genomic_DNA"/>
</dbReference>
<dbReference type="GO" id="GO:0008080">
    <property type="term" value="F:N-acetyltransferase activity"/>
    <property type="evidence" value="ECO:0007669"/>
    <property type="project" value="InterPro"/>
</dbReference>
<dbReference type="CDD" id="cd04301">
    <property type="entry name" value="NAT_SF"/>
    <property type="match status" value="1"/>
</dbReference>
<dbReference type="PANTHER" id="PTHR13947:SF37">
    <property type="entry name" value="LD18367P"/>
    <property type="match status" value="1"/>
</dbReference>
<keyword evidence="2" id="KW-0812">Transmembrane</keyword>
<sequence length="268" mass="29733">MSDIYIREFRASDFPQVRGLLFEGFITGEGGVASMIKRDYAIKTFSRLGGVALLGALALAWKIPVAEWDPTATCAGVAAVFALGVTVNAVLRVFVTRAMRGFCAAALASDMRDISVHYAHPAVFLVAAVAKKPYRDDELNRIEEEEPEEVVGCVGVEYLPEKDAKAVEIRRMIVTAKQRRAGLGTRLMLETIRHAETIPGVEFIKLSTSQWQFAAQRLYERLGWEWKATHKHRVGIINPTIRDYRRPVQKGEYAELQAKAAQGAGVLN</sequence>
<feature type="transmembrane region" description="Helical" evidence="2">
    <location>
        <begin position="75"/>
        <end position="95"/>
    </location>
</feature>
<gene>
    <name evidence="4" type="ORF">B0H16DRAFT_1897013</name>
</gene>
<accession>A0AAD7HGZ4</accession>
<dbReference type="Pfam" id="PF00583">
    <property type="entry name" value="Acetyltransf_1"/>
    <property type="match status" value="1"/>
</dbReference>
<evidence type="ECO:0000256" key="2">
    <source>
        <dbReference type="SAM" id="Phobius"/>
    </source>
</evidence>
<dbReference type="InterPro" id="IPR016181">
    <property type="entry name" value="Acyl_CoA_acyltransferase"/>
</dbReference>
<keyword evidence="1" id="KW-0808">Transferase</keyword>
<keyword evidence="2" id="KW-1133">Transmembrane helix</keyword>
<keyword evidence="5" id="KW-1185">Reference proteome</keyword>
<comment type="caution">
    <text evidence="4">The sequence shown here is derived from an EMBL/GenBank/DDBJ whole genome shotgun (WGS) entry which is preliminary data.</text>
</comment>
<name>A0AAD7HGZ4_9AGAR</name>
<feature type="domain" description="N-acetyltransferase" evidence="3">
    <location>
        <begin position="109"/>
        <end position="259"/>
    </location>
</feature>
<keyword evidence="2" id="KW-0472">Membrane</keyword>
<dbReference type="InterPro" id="IPR050769">
    <property type="entry name" value="NAT_camello-type"/>
</dbReference>
<evidence type="ECO:0000313" key="4">
    <source>
        <dbReference type="EMBL" id="KAJ7719943.1"/>
    </source>
</evidence>
<evidence type="ECO:0000313" key="5">
    <source>
        <dbReference type="Proteomes" id="UP001215598"/>
    </source>
</evidence>
<reference evidence="4" key="1">
    <citation type="submission" date="2023-03" db="EMBL/GenBank/DDBJ databases">
        <title>Massive genome expansion in bonnet fungi (Mycena s.s.) driven by repeated elements and novel gene families across ecological guilds.</title>
        <authorList>
            <consortium name="Lawrence Berkeley National Laboratory"/>
            <person name="Harder C.B."/>
            <person name="Miyauchi S."/>
            <person name="Viragh M."/>
            <person name="Kuo A."/>
            <person name="Thoen E."/>
            <person name="Andreopoulos B."/>
            <person name="Lu D."/>
            <person name="Skrede I."/>
            <person name="Drula E."/>
            <person name="Henrissat B."/>
            <person name="Morin E."/>
            <person name="Kohler A."/>
            <person name="Barry K."/>
            <person name="LaButti K."/>
            <person name="Morin E."/>
            <person name="Salamov A."/>
            <person name="Lipzen A."/>
            <person name="Mereny Z."/>
            <person name="Hegedus B."/>
            <person name="Baldrian P."/>
            <person name="Stursova M."/>
            <person name="Weitz H."/>
            <person name="Taylor A."/>
            <person name="Grigoriev I.V."/>
            <person name="Nagy L.G."/>
            <person name="Martin F."/>
            <person name="Kauserud H."/>
        </authorList>
    </citation>
    <scope>NUCLEOTIDE SEQUENCE</scope>
    <source>
        <strain evidence="4">CBHHK182m</strain>
    </source>
</reference>
<dbReference type="InterPro" id="IPR000182">
    <property type="entry name" value="GNAT_dom"/>
</dbReference>
<proteinExistence type="predicted"/>
<dbReference type="Proteomes" id="UP001215598">
    <property type="component" value="Unassembled WGS sequence"/>
</dbReference>
<dbReference type="PANTHER" id="PTHR13947">
    <property type="entry name" value="GNAT FAMILY N-ACETYLTRANSFERASE"/>
    <property type="match status" value="1"/>
</dbReference>
<protein>
    <recommendedName>
        <fullName evidence="3">N-acetyltransferase domain-containing protein</fullName>
    </recommendedName>
</protein>
<feature type="transmembrane region" description="Helical" evidence="2">
    <location>
        <begin position="45"/>
        <end position="63"/>
    </location>
</feature>